<dbReference type="Gene3D" id="3.40.462.20">
    <property type="match status" value="1"/>
</dbReference>
<dbReference type="EMBL" id="VSSB01000001">
    <property type="protein sequence ID" value="TYL53209.1"/>
    <property type="molecule type" value="Genomic_DNA"/>
</dbReference>
<dbReference type="InterPro" id="IPR036318">
    <property type="entry name" value="FAD-bd_PCMH-like_sf"/>
</dbReference>
<keyword evidence="4" id="KW-0274">FAD</keyword>
<dbReference type="InterPro" id="IPR016166">
    <property type="entry name" value="FAD-bd_PCMH"/>
</dbReference>
<reference evidence="7 8" key="1">
    <citation type="submission" date="2019-08" db="EMBL/GenBank/DDBJ databases">
        <authorList>
            <person name="Hu J."/>
        </authorList>
    </citation>
    <scope>NUCLEOTIDE SEQUENCE [LARGE SCALE GENOMIC DNA]</scope>
    <source>
        <strain evidence="7 8">NEAU-184</strain>
    </source>
</reference>
<evidence type="ECO:0000259" key="6">
    <source>
        <dbReference type="PROSITE" id="PS51387"/>
    </source>
</evidence>
<evidence type="ECO:0000256" key="2">
    <source>
        <dbReference type="ARBA" id="ARBA00005466"/>
    </source>
</evidence>
<dbReference type="PROSITE" id="PS51387">
    <property type="entry name" value="FAD_PCMH"/>
    <property type="match status" value="1"/>
</dbReference>
<dbReference type="InterPro" id="IPR016164">
    <property type="entry name" value="FAD-linked_Oxase-like_C"/>
</dbReference>
<dbReference type="InterPro" id="IPR050416">
    <property type="entry name" value="FAD-linked_Oxidoreductase"/>
</dbReference>
<dbReference type="PANTHER" id="PTHR42973">
    <property type="entry name" value="BINDING OXIDOREDUCTASE, PUTATIVE (AFU_ORTHOLOGUE AFUA_1G17690)-RELATED"/>
    <property type="match status" value="1"/>
</dbReference>
<dbReference type="SUPFAM" id="SSF56176">
    <property type="entry name" value="FAD-binding/transporter-associated domain-like"/>
    <property type="match status" value="1"/>
</dbReference>
<evidence type="ECO:0000256" key="4">
    <source>
        <dbReference type="ARBA" id="ARBA00022827"/>
    </source>
</evidence>
<dbReference type="InterPro" id="IPR016167">
    <property type="entry name" value="FAD-bd_PCMH_sub1"/>
</dbReference>
<comment type="cofactor">
    <cofactor evidence="1">
        <name>FAD</name>
        <dbReference type="ChEBI" id="CHEBI:57692"/>
    </cofactor>
</comment>
<evidence type="ECO:0000313" key="7">
    <source>
        <dbReference type="EMBL" id="TYL53209.1"/>
    </source>
</evidence>
<protein>
    <submittedName>
        <fullName evidence="7">FAD-binding oxidoreductase</fullName>
    </submittedName>
</protein>
<dbReference type="InterPro" id="IPR016169">
    <property type="entry name" value="FAD-bd_PCMH_sub2"/>
</dbReference>
<dbReference type="InterPro" id="IPR006093">
    <property type="entry name" value="Oxy_OxRdtase_FAD_BS"/>
</dbReference>
<dbReference type="SUPFAM" id="SSF55103">
    <property type="entry name" value="FAD-linked oxidases, C-terminal domain"/>
    <property type="match status" value="1"/>
</dbReference>
<comment type="caution">
    <text evidence="7">The sequence shown here is derived from an EMBL/GenBank/DDBJ whole genome shotgun (WGS) entry which is preliminary data.</text>
</comment>
<keyword evidence="5" id="KW-0560">Oxidoreductase</keyword>
<evidence type="ECO:0000313" key="8">
    <source>
        <dbReference type="Proteomes" id="UP000325243"/>
    </source>
</evidence>
<dbReference type="Gene3D" id="3.30.465.10">
    <property type="match status" value="1"/>
</dbReference>
<keyword evidence="8" id="KW-1185">Reference proteome</keyword>
<organism evidence="7 8">
    <name type="scientific">Agromyces mariniharenae</name>
    <dbReference type="NCBI Taxonomy" id="2604423"/>
    <lineage>
        <taxon>Bacteria</taxon>
        <taxon>Bacillati</taxon>
        <taxon>Actinomycetota</taxon>
        <taxon>Actinomycetes</taxon>
        <taxon>Micrococcales</taxon>
        <taxon>Microbacteriaceae</taxon>
        <taxon>Agromyces</taxon>
    </lineage>
</organism>
<feature type="domain" description="FAD-binding PCMH-type" evidence="6">
    <location>
        <begin position="36"/>
        <end position="206"/>
    </location>
</feature>
<comment type="similarity">
    <text evidence="2">Belongs to the oxygen-dependent FAD-linked oxidoreductase family.</text>
</comment>
<keyword evidence="3" id="KW-0285">Flavoprotein</keyword>
<evidence type="ECO:0000256" key="1">
    <source>
        <dbReference type="ARBA" id="ARBA00001974"/>
    </source>
</evidence>
<name>A0A5S4V598_9MICO</name>
<dbReference type="InterPro" id="IPR006094">
    <property type="entry name" value="Oxid_FAD_bind_N"/>
</dbReference>
<dbReference type="GO" id="GO:0071949">
    <property type="term" value="F:FAD binding"/>
    <property type="evidence" value="ECO:0007669"/>
    <property type="project" value="InterPro"/>
</dbReference>
<dbReference type="AlphaFoldDB" id="A0A5S4V598"/>
<evidence type="ECO:0000256" key="5">
    <source>
        <dbReference type="ARBA" id="ARBA00023002"/>
    </source>
</evidence>
<dbReference type="Proteomes" id="UP000325243">
    <property type="component" value="Unassembled WGS sequence"/>
</dbReference>
<dbReference type="Pfam" id="PF01565">
    <property type="entry name" value="FAD_binding_4"/>
    <property type="match status" value="1"/>
</dbReference>
<sequence length="457" mass="49638">MDDVMAASLEHPRAGRVVAPSDPDYDELRRVWNGSIDRHPARIVQCATASDVASALQSGRDAGWPIAVRSGGHSFPGHSVCDHGIVIDLRPMKSIEVDPVARIARVGGGVLLGELDAATQRHGLAVPLGSVSHTGVAGLTLGGGFGWLMRRLGLAIDQLVAVELVTAGGAVLRASAEENADLFWAVRGGGGNFGVVTRFEFRLHEVGPYVLSGMLLWPIETAEDVAAFYREWSATAPDELTTALLFRRAPALDIVPRELHGRHVVGVLFCWSGELGEGERVADPIRRFGGAVDLTARRRYVDHQSILDPSFPKGIWIHSKAANVQSLDGSVGDALIASAHDITSPRTCIVAWQLGGAVARVGRSETPFAGRAAGHLVDLLGATDGPDGFERERDWARRAWEMLQPHRSGAYVNWLMDDGRDQVEQAYGREHYERLRQVKRRYDPDNVLRLNQNIPPA</sequence>
<evidence type="ECO:0000256" key="3">
    <source>
        <dbReference type="ARBA" id="ARBA00022630"/>
    </source>
</evidence>
<dbReference type="InterPro" id="IPR012951">
    <property type="entry name" value="BBE"/>
</dbReference>
<dbReference type="PROSITE" id="PS00862">
    <property type="entry name" value="OX2_COVAL_FAD"/>
    <property type="match status" value="1"/>
</dbReference>
<accession>A0A5S4V598</accession>
<dbReference type="Gene3D" id="3.30.43.10">
    <property type="entry name" value="Uridine Diphospho-n-acetylenolpyruvylglucosamine Reductase, domain 2"/>
    <property type="match status" value="1"/>
</dbReference>
<dbReference type="RefSeq" id="WP_148732679.1">
    <property type="nucleotide sequence ID" value="NZ_VSSB01000001.1"/>
</dbReference>
<proteinExistence type="inferred from homology"/>
<gene>
    <name evidence="7" type="ORF">FYC51_05810</name>
</gene>
<dbReference type="GO" id="GO:0016491">
    <property type="term" value="F:oxidoreductase activity"/>
    <property type="evidence" value="ECO:0007669"/>
    <property type="project" value="UniProtKB-KW"/>
</dbReference>
<dbReference type="PANTHER" id="PTHR42973:SF39">
    <property type="entry name" value="FAD-BINDING PCMH-TYPE DOMAIN-CONTAINING PROTEIN"/>
    <property type="match status" value="1"/>
</dbReference>
<dbReference type="Pfam" id="PF08031">
    <property type="entry name" value="BBE"/>
    <property type="match status" value="1"/>
</dbReference>